<dbReference type="PANTHER" id="PTHR35372">
    <property type="entry name" value="ATP BINDING PROTEIN-RELATED"/>
    <property type="match status" value="1"/>
</dbReference>
<dbReference type="SMART" id="SM00885">
    <property type="entry name" value="D5_N"/>
    <property type="match status" value="1"/>
</dbReference>
<evidence type="ECO:0000313" key="9">
    <source>
        <dbReference type="Proteomes" id="UP001215549"/>
    </source>
</evidence>
<feature type="compositionally biased region" description="Low complexity" evidence="4">
    <location>
        <begin position="1"/>
        <end position="14"/>
    </location>
</feature>
<dbReference type="InterPro" id="IPR027417">
    <property type="entry name" value="P-loop_NTPase"/>
</dbReference>
<dbReference type="PANTHER" id="PTHR35372:SF2">
    <property type="entry name" value="SF3 HELICASE DOMAIN-CONTAINING PROTEIN"/>
    <property type="match status" value="1"/>
</dbReference>
<dbReference type="EMBL" id="FTOU01000003">
    <property type="protein sequence ID" value="SIS71612.1"/>
    <property type="molecule type" value="Genomic_DNA"/>
</dbReference>
<dbReference type="EMBL" id="CP067140">
    <property type="protein sequence ID" value="WCR04992.1"/>
    <property type="molecule type" value="Genomic_DNA"/>
</dbReference>
<evidence type="ECO:0000259" key="5">
    <source>
        <dbReference type="PROSITE" id="PS51206"/>
    </source>
</evidence>
<proteinExistence type="predicted"/>
<dbReference type="Proteomes" id="UP000186216">
    <property type="component" value="Unassembled WGS sequence"/>
</dbReference>
<dbReference type="Pfam" id="PF19263">
    <property type="entry name" value="DUF5906"/>
    <property type="match status" value="1"/>
</dbReference>
<dbReference type="Gene3D" id="3.40.50.300">
    <property type="entry name" value="P-loop containing nucleotide triphosphate hydrolases"/>
    <property type="match status" value="1"/>
</dbReference>
<evidence type="ECO:0000256" key="3">
    <source>
        <dbReference type="ARBA" id="ARBA00022840"/>
    </source>
</evidence>
<evidence type="ECO:0000256" key="4">
    <source>
        <dbReference type="SAM" id="MobiDB-lite"/>
    </source>
</evidence>
<protein>
    <submittedName>
        <fullName evidence="6">DNA primase/helicase</fullName>
    </submittedName>
</protein>
<dbReference type="InterPro" id="IPR045455">
    <property type="entry name" value="NrS-1_pol-like_helicase"/>
</dbReference>
<evidence type="ECO:0000256" key="1">
    <source>
        <dbReference type="ARBA" id="ARBA00022741"/>
    </source>
</evidence>
<dbReference type="GO" id="GO:0004386">
    <property type="term" value="F:helicase activity"/>
    <property type="evidence" value="ECO:0007669"/>
    <property type="project" value="UniProtKB-KW"/>
</dbReference>
<keyword evidence="2" id="KW-0378">Hydrolase</keyword>
<dbReference type="Pfam" id="PF08706">
    <property type="entry name" value="D5_N"/>
    <property type="match status" value="1"/>
</dbReference>
<evidence type="ECO:0000313" key="7">
    <source>
        <dbReference type="EMBL" id="WCR04992.1"/>
    </source>
</evidence>
<dbReference type="GO" id="GO:0005524">
    <property type="term" value="F:ATP binding"/>
    <property type="evidence" value="ECO:0007669"/>
    <property type="project" value="UniProtKB-KW"/>
</dbReference>
<evidence type="ECO:0000313" key="6">
    <source>
        <dbReference type="EMBL" id="SIS71612.1"/>
    </source>
</evidence>
<dbReference type="Proteomes" id="UP001215549">
    <property type="component" value="Chromosome"/>
</dbReference>
<dbReference type="SUPFAM" id="SSF52540">
    <property type="entry name" value="P-loop containing nucleoside triphosphate hydrolases"/>
    <property type="match status" value="1"/>
</dbReference>
<name>A0AA45W300_9RHOB</name>
<organism evidence="6 8">
    <name type="scientific">Paracoccus saliphilus</name>
    <dbReference type="NCBI Taxonomy" id="405559"/>
    <lineage>
        <taxon>Bacteria</taxon>
        <taxon>Pseudomonadati</taxon>
        <taxon>Pseudomonadota</taxon>
        <taxon>Alphaproteobacteria</taxon>
        <taxon>Rhodobacterales</taxon>
        <taxon>Paracoccaceae</taxon>
        <taxon>Paracoccus</taxon>
    </lineage>
</organism>
<dbReference type="RefSeq" id="WP_076524224.1">
    <property type="nucleotide sequence ID" value="NZ_CP067140.1"/>
</dbReference>
<sequence length="515" mass="57496">MTDRAPWASDAAAACGEDWAPDDDPRQDAYDPIDPQETDPPSRGAFYGAQVNTAEEITDASLAEELGIREWDENARYVADWDCWLFWDGSRWVRAPFVVAIARVRDFLKVKAAEIRADAVGDNTRKADKLVRELRSHRTTTAVYNMARSNWSSIASQDAFDSDHLLLGTPGGTVDLKTGILRAAMRSDMITKSTAVTPAPKGTHAPIWTRFLESTFPDDNGDPDRELISFMQRAAGYAITGLTEEHKLLFLYGRGRNGKGTFVNTLVSICAEYGLTVGSDIFVQQQFQRHRESIAQLHGRRLVAANELPKGATWNDDILKSLTGGDEISANFMRQNSFTFRPQSTLFISGNNRPAFKGVDTAMRERFLLVPFRATFLANSGKQDPRLQDKLRAEWPAILRWAIDGAVEWRRQGLNPPQVVKQASAEYMDDEDAVANFISEYLVPDPDAKTATSEIYPAFRTWREAQGAKQWTQTAMTRALGEEGNVEVKRTRPSSRDNPTSCVIGFRLKTGATFP</sequence>
<keyword evidence="9" id="KW-1185">Reference proteome</keyword>
<dbReference type="InterPro" id="IPR006500">
    <property type="entry name" value="Helicase_put_C_phage/plasmid"/>
</dbReference>
<dbReference type="GO" id="GO:0016787">
    <property type="term" value="F:hydrolase activity"/>
    <property type="evidence" value="ECO:0007669"/>
    <property type="project" value="UniProtKB-KW"/>
</dbReference>
<reference evidence="6 8" key="1">
    <citation type="submission" date="2017-01" db="EMBL/GenBank/DDBJ databases">
        <authorList>
            <person name="Varghese N."/>
            <person name="Submissions S."/>
        </authorList>
    </citation>
    <scope>NUCLEOTIDE SEQUENCE [LARGE SCALE GENOMIC DNA]</scope>
    <source>
        <strain evidence="6 8">DSM 18447</strain>
    </source>
</reference>
<evidence type="ECO:0000313" key="8">
    <source>
        <dbReference type="Proteomes" id="UP000186216"/>
    </source>
</evidence>
<reference evidence="7 9" key="2">
    <citation type="submission" date="2021-01" db="EMBL/GenBank/DDBJ databases">
        <title>Biogeographic distribution of Paracoccus.</title>
        <authorList>
            <person name="Hollensteiner J."/>
            <person name="Leineberger J."/>
            <person name="Brinkhoff T."/>
            <person name="Daniel R."/>
        </authorList>
    </citation>
    <scope>NUCLEOTIDE SEQUENCE [LARGE SCALE GENOMIC DNA]</scope>
    <source>
        <strain evidence="7 9">DSM 18447</strain>
    </source>
</reference>
<feature type="region of interest" description="Disordered" evidence="4">
    <location>
        <begin position="1"/>
        <end position="44"/>
    </location>
</feature>
<feature type="domain" description="SF3 helicase" evidence="5">
    <location>
        <begin position="226"/>
        <end position="385"/>
    </location>
</feature>
<dbReference type="InterPro" id="IPR014818">
    <property type="entry name" value="Phage/plasmid_primase_P4_C"/>
</dbReference>
<dbReference type="NCBIfam" id="TIGR01613">
    <property type="entry name" value="primase_Cterm"/>
    <property type="match status" value="1"/>
</dbReference>
<dbReference type="InterPro" id="IPR014015">
    <property type="entry name" value="Helicase_SF3_DNA-vir"/>
</dbReference>
<dbReference type="InterPro" id="IPR051620">
    <property type="entry name" value="ORF904-like_C"/>
</dbReference>
<evidence type="ECO:0000256" key="2">
    <source>
        <dbReference type="ARBA" id="ARBA00022801"/>
    </source>
</evidence>
<keyword evidence="3" id="KW-0067">ATP-binding</keyword>
<dbReference type="AlphaFoldDB" id="A0AA45W300"/>
<accession>A0AA45W300</accession>
<gene>
    <name evidence="7" type="ORF">JHX88_09920</name>
    <name evidence="6" type="ORF">SAMN05421772_103219</name>
</gene>
<keyword evidence="1" id="KW-0547">Nucleotide-binding</keyword>
<dbReference type="PROSITE" id="PS51206">
    <property type="entry name" value="SF3_HELICASE_1"/>
    <property type="match status" value="1"/>
</dbReference>